<dbReference type="Gene3D" id="1.10.287.130">
    <property type="match status" value="1"/>
</dbReference>
<dbReference type="Pfam" id="PF00360">
    <property type="entry name" value="PHY"/>
    <property type="match status" value="1"/>
</dbReference>
<accession>A0A927FU11</accession>
<dbReference type="PROSITE" id="PS50046">
    <property type="entry name" value="PHYTOCHROME_2"/>
    <property type="match status" value="1"/>
</dbReference>
<feature type="domain" description="Phytochrome chromophore attachment site" evidence="11">
    <location>
        <begin position="148"/>
        <end position="306"/>
    </location>
</feature>
<dbReference type="SMART" id="SM00387">
    <property type="entry name" value="HATPase_c"/>
    <property type="match status" value="1"/>
</dbReference>
<comment type="caution">
    <text evidence="13">The sequence shown here is derived from an EMBL/GenBank/DDBJ whole genome shotgun (WGS) entry which is preliminary data.</text>
</comment>
<dbReference type="PRINTS" id="PR01033">
    <property type="entry name" value="PHYTOCHROME"/>
</dbReference>
<proteinExistence type="inferred from homology"/>
<dbReference type="PANTHER" id="PTHR42878">
    <property type="entry name" value="TWO-COMPONENT HISTIDINE KINASE"/>
    <property type="match status" value="1"/>
</dbReference>
<evidence type="ECO:0000256" key="10">
    <source>
        <dbReference type="ARBA" id="ARBA00023170"/>
    </source>
</evidence>
<dbReference type="InterPro" id="IPR029016">
    <property type="entry name" value="GAF-like_dom_sf"/>
</dbReference>
<dbReference type="GO" id="GO:0007234">
    <property type="term" value="P:osmosensory signaling via phosphorelay pathway"/>
    <property type="evidence" value="ECO:0007669"/>
    <property type="project" value="TreeGrafter"/>
</dbReference>
<evidence type="ECO:0000256" key="7">
    <source>
        <dbReference type="ARBA" id="ARBA00022679"/>
    </source>
</evidence>
<comment type="catalytic activity">
    <reaction evidence="1">
        <text>ATP + protein L-histidine = ADP + protein N-phospho-L-histidine.</text>
        <dbReference type="EC" id="2.7.13.3"/>
    </reaction>
</comment>
<dbReference type="EMBL" id="JACYFU010000001">
    <property type="protein sequence ID" value="MBD8064763.1"/>
    <property type="molecule type" value="Genomic_DNA"/>
</dbReference>
<dbReference type="PROSITE" id="PS50109">
    <property type="entry name" value="HIS_KIN"/>
    <property type="match status" value="1"/>
</dbReference>
<dbReference type="GO" id="GO:0009584">
    <property type="term" value="P:detection of visible light"/>
    <property type="evidence" value="ECO:0007669"/>
    <property type="project" value="InterPro"/>
</dbReference>
<dbReference type="Proteomes" id="UP000654108">
    <property type="component" value="Unassembled WGS sequence"/>
</dbReference>
<evidence type="ECO:0000313" key="14">
    <source>
        <dbReference type="Proteomes" id="UP000654108"/>
    </source>
</evidence>
<dbReference type="InterPro" id="IPR013515">
    <property type="entry name" value="Phytochrome_cen-reg"/>
</dbReference>
<dbReference type="SUPFAM" id="SSF47384">
    <property type="entry name" value="Homodimeric domain of signal transducing histidine kinase"/>
    <property type="match status" value="1"/>
</dbReference>
<dbReference type="CDD" id="cd00082">
    <property type="entry name" value="HisKA"/>
    <property type="match status" value="1"/>
</dbReference>
<dbReference type="Gene3D" id="3.30.450.40">
    <property type="match status" value="1"/>
</dbReference>
<dbReference type="InterPro" id="IPR003594">
    <property type="entry name" value="HATPase_dom"/>
</dbReference>
<dbReference type="InterPro" id="IPR003661">
    <property type="entry name" value="HisK_dim/P_dom"/>
</dbReference>
<evidence type="ECO:0000256" key="1">
    <source>
        <dbReference type="ARBA" id="ARBA00000085"/>
    </source>
</evidence>
<dbReference type="GO" id="GO:0000156">
    <property type="term" value="F:phosphorelay response regulator activity"/>
    <property type="evidence" value="ECO:0007669"/>
    <property type="project" value="TreeGrafter"/>
</dbReference>
<name>A0A927FU11_9HYPH</name>
<keyword evidence="4" id="KW-0600">Photoreceptor protein</keyword>
<evidence type="ECO:0000256" key="4">
    <source>
        <dbReference type="ARBA" id="ARBA00022543"/>
    </source>
</evidence>
<dbReference type="Gene3D" id="3.30.450.270">
    <property type="match status" value="1"/>
</dbReference>
<dbReference type="SUPFAM" id="SSF55785">
    <property type="entry name" value="PYP-like sensor domain (PAS domain)"/>
    <property type="match status" value="1"/>
</dbReference>
<comment type="similarity">
    <text evidence="2">In the N-terminal section; belongs to the phytochrome family.</text>
</comment>
<organism evidence="13 14">
    <name type="scientific">Devosia oryzisoli</name>
    <dbReference type="NCBI Taxonomy" id="2774138"/>
    <lineage>
        <taxon>Bacteria</taxon>
        <taxon>Pseudomonadati</taxon>
        <taxon>Pseudomonadota</taxon>
        <taxon>Alphaproteobacteria</taxon>
        <taxon>Hyphomicrobiales</taxon>
        <taxon>Devosiaceae</taxon>
        <taxon>Devosia</taxon>
    </lineage>
</organism>
<keyword evidence="10" id="KW-0675">Receptor</keyword>
<keyword evidence="9" id="KW-0157">Chromophore</keyword>
<dbReference type="Pfam" id="PF08446">
    <property type="entry name" value="PAS_2"/>
    <property type="match status" value="1"/>
</dbReference>
<dbReference type="Gene3D" id="3.30.565.10">
    <property type="entry name" value="Histidine kinase-like ATPase, C-terminal domain"/>
    <property type="match status" value="1"/>
</dbReference>
<dbReference type="SMART" id="SM00065">
    <property type="entry name" value="GAF"/>
    <property type="match status" value="1"/>
</dbReference>
<dbReference type="SMART" id="SM00388">
    <property type="entry name" value="HisKA"/>
    <property type="match status" value="1"/>
</dbReference>
<evidence type="ECO:0000256" key="3">
    <source>
        <dbReference type="ARBA" id="ARBA00012438"/>
    </source>
</evidence>
<feature type="domain" description="Histidine kinase" evidence="12">
    <location>
        <begin position="530"/>
        <end position="744"/>
    </location>
</feature>
<dbReference type="InterPro" id="IPR003018">
    <property type="entry name" value="GAF"/>
</dbReference>
<dbReference type="InterPro" id="IPR035965">
    <property type="entry name" value="PAS-like_dom_sf"/>
</dbReference>
<dbReference type="GO" id="GO:0030295">
    <property type="term" value="F:protein kinase activator activity"/>
    <property type="evidence" value="ECO:0007669"/>
    <property type="project" value="TreeGrafter"/>
</dbReference>
<dbReference type="InterPro" id="IPR001294">
    <property type="entry name" value="Phytochrome"/>
</dbReference>
<keyword evidence="5" id="KW-0597">Phosphoprotein</keyword>
<evidence type="ECO:0000259" key="12">
    <source>
        <dbReference type="PROSITE" id="PS50109"/>
    </source>
</evidence>
<dbReference type="EC" id="2.7.13.3" evidence="3"/>
<dbReference type="AlphaFoldDB" id="A0A927FU11"/>
<dbReference type="GO" id="GO:0006355">
    <property type="term" value="P:regulation of DNA-templated transcription"/>
    <property type="evidence" value="ECO:0007669"/>
    <property type="project" value="InterPro"/>
</dbReference>
<dbReference type="InterPro" id="IPR005467">
    <property type="entry name" value="His_kinase_dom"/>
</dbReference>
<evidence type="ECO:0000256" key="8">
    <source>
        <dbReference type="ARBA" id="ARBA00022777"/>
    </source>
</evidence>
<keyword evidence="14" id="KW-1185">Reference proteome</keyword>
<evidence type="ECO:0000256" key="9">
    <source>
        <dbReference type="ARBA" id="ARBA00022991"/>
    </source>
</evidence>
<dbReference type="Gene3D" id="3.30.450.20">
    <property type="entry name" value="PAS domain"/>
    <property type="match status" value="1"/>
</dbReference>
<dbReference type="InterPro" id="IPR050351">
    <property type="entry name" value="BphY/WalK/GraS-like"/>
</dbReference>
<gene>
    <name evidence="13" type="ORF">IC608_04650</name>
</gene>
<reference evidence="13" key="1">
    <citation type="submission" date="2020-09" db="EMBL/GenBank/DDBJ databases">
        <title>Genome seq and assembly of Devosia sp.</title>
        <authorList>
            <person name="Chhetri G."/>
        </authorList>
    </citation>
    <scope>NUCLEOTIDE SEQUENCE</scope>
    <source>
        <strain evidence="13">PTR5</strain>
    </source>
</reference>
<evidence type="ECO:0000256" key="6">
    <source>
        <dbReference type="ARBA" id="ARBA00022606"/>
    </source>
</evidence>
<dbReference type="SUPFAM" id="SSF55781">
    <property type="entry name" value="GAF domain-like"/>
    <property type="match status" value="2"/>
</dbReference>
<dbReference type="InterPro" id="IPR016132">
    <property type="entry name" value="Phyto_chromo_attachment"/>
</dbReference>
<keyword evidence="8" id="KW-0418">Kinase</keyword>
<dbReference type="GO" id="GO:0000155">
    <property type="term" value="F:phosphorelay sensor kinase activity"/>
    <property type="evidence" value="ECO:0007669"/>
    <property type="project" value="InterPro"/>
</dbReference>
<evidence type="ECO:0000313" key="13">
    <source>
        <dbReference type="EMBL" id="MBD8064763.1"/>
    </source>
</evidence>
<dbReference type="SUPFAM" id="SSF55874">
    <property type="entry name" value="ATPase domain of HSP90 chaperone/DNA topoisomerase II/histidine kinase"/>
    <property type="match status" value="1"/>
</dbReference>
<evidence type="ECO:0000256" key="5">
    <source>
        <dbReference type="ARBA" id="ARBA00022553"/>
    </source>
</evidence>
<dbReference type="InterPro" id="IPR043150">
    <property type="entry name" value="Phytochrome_PHY_sf"/>
</dbReference>
<keyword evidence="7" id="KW-0808">Transferase</keyword>
<evidence type="ECO:0000259" key="11">
    <source>
        <dbReference type="PROSITE" id="PS50046"/>
    </source>
</evidence>
<dbReference type="PANTHER" id="PTHR42878:SF15">
    <property type="entry name" value="BACTERIOPHYTOCHROME"/>
    <property type="match status" value="1"/>
</dbReference>
<dbReference type="Pfam" id="PF02518">
    <property type="entry name" value="HATPase_c"/>
    <property type="match status" value="1"/>
</dbReference>
<dbReference type="FunFam" id="3.30.565.10:FF:000006">
    <property type="entry name" value="Sensor histidine kinase WalK"/>
    <property type="match status" value="1"/>
</dbReference>
<sequence length="748" mass="82334">MSSLALDPVSSQAEAECAREPIHIPGSIQPHGVLVVLDAAFRIVQVTQNAVQLLKLDPTELLGAGFKDKFPELFQLLTDAIAAETLGPSAQTLARQVSFGSEQFDVLAHRSPTDRLIVEFEIHAGAGSLDTLYPNVRNFIQTLGQLPNIAAITSVAAAEIRKITGFDRVLIYQFDEHWNGTVRAESRNDALPSYLDLRFPSSDIPAQARELYRLNRLRLIPDADYQPVPIVPAMDPEAGAPTDLSFAILRSVSPVHLQYMKNMGTPASMSISILDDGRLWGLISCHSATPTRVPAHVRTACDFVAQVLTMQIGAKSRSEAAAQRVEKHRIQSRLLARMAAEPNFIDGLLSQYEDLLGLTDAEGAAIVWDDQISTIGKVPPREEIETISNWLVANSVHDDVFVTNQASLDVAGAGIDAEAAAGMLAVSISQLYPSYIMWFRPEVVRTVRWGGDPRKSENPATGSLNPRKSFDLWRETVRHQAIPWTTAQVEAAGSLRSAIVGIVMRKAEEMAAITEELRRSNKELEAFSYSISHDLRAPFRHIVGFAELLKEILPAEEDPRPARYIETIIESAHSAGRLVDDLLGFSQVGRAQLTKIKVDMNKVVADALRTLQHEMEDRQINWKIDDLAPAMADPTFMRSVWQNLLANSIKYSRGTDPTTIEVTSTTDGEDTVFSVRDDGVGFDMAYVDKLFGVFQRLHRIEDYEGSGIGLANVKRIVERHGGRVWAEGLVGKGAVFYFALPKDVAGAS</sequence>
<dbReference type="GO" id="GO:0009881">
    <property type="term" value="F:photoreceptor activity"/>
    <property type="evidence" value="ECO:0007669"/>
    <property type="project" value="UniProtKB-KW"/>
</dbReference>
<keyword evidence="6" id="KW-0716">Sensory transduction</keyword>
<dbReference type="Pfam" id="PF01590">
    <property type="entry name" value="GAF"/>
    <property type="match status" value="1"/>
</dbReference>
<dbReference type="RefSeq" id="WP_191773022.1">
    <property type="nucleotide sequence ID" value="NZ_JACYFU010000001.1"/>
</dbReference>
<dbReference type="InterPro" id="IPR036890">
    <property type="entry name" value="HATPase_C_sf"/>
</dbReference>
<evidence type="ECO:0000256" key="2">
    <source>
        <dbReference type="ARBA" id="ARBA00006402"/>
    </source>
</evidence>
<dbReference type="InterPro" id="IPR036097">
    <property type="entry name" value="HisK_dim/P_sf"/>
</dbReference>
<dbReference type="InterPro" id="IPR013654">
    <property type="entry name" value="PAS_2"/>
</dbReference>
<dbReference type="Pfam" id="PF00512">
    <property type="entry name" value="HisKA"/>
    <property type="match status" value="1"/>
</dbReference>
<protein>
    <recommendedName>
        <fullName evidence="3">histidine kinase</fullName>
        <ecNumber evidence="3">2.7.13.3</ecNumber>
    </recommendedName>
</protein>